<keyword evidence="6" id="KW-0472">Membrane</keyword>
<evidence type="ECO:0000256" key="1">
    <source>
        <dbReference type="ARBA" id="ARBA00004148"/>
    </source>
</evidence>
<reference evidence="12 13" key="1">
    <citation type="submission" date="2018-02" db="EMBL/GenBank/DDBJ databases">
        <title>The genomes of Aspergillus section Nigri reveals drivers in fungal speciation.</title>
        <authorList>
            <consortium name="DOE Joint Genome Institute"/>
            <person name="Vesth T.C."/>
            <person name="Nybo J."/>
            <person name="Theobald S."/>
            <person name="Brandl J."/>
            <person name="Frisvad J.C."/>
            <person name="Nielsen K.F."/>
            <person name="Lyhne E.K."/>
            <person name="Kogle M.E."/>
            <person name="Kuo A."/>
            <person name="Riley R."/>
            <person name="Clum A."/>
            <person name="Nolan M."/>
            <person name="Lipzen A."/>
            <person name="Salamov A."/>
            <person name="Henrissat B."/>
            <person name="Wiebenga A."/>
            <person name="De vries R.P."/>
            <person name="Grigoriev I.V."/>
            <person name="Mortensen U.H."/>
            <person name="Andersen M.R."/>
            <person name="Baker S.E."/>
        </authorList>
    </citation>
    <scope>NUCLEOTIDE SEQUENCE [LARGE SCALE GENOMIC DNA]</scope>
    <source>
        <strain evidence="12 13">CBS 114.80</strain>
    </source>
</reference>
<keyword evidence="5" id="KW-0967">Endosome</keyword>
<comment type="subcellular location">
    <subcellularLocation>
        <location evidence="2">Endosome</location>
    </subcellularLocation>
    <subcellularLocation>
        <location evidence="1">Vacuole membrane</location>
        <topology evidence="1">Peripheral membrane protein</topology>
    </subcellularLocation>
</comment>
<evidence type="ECO:0000256" key="7">
    <source>
        <dbReference type="ARBA" id="ARBA00033728"/>
    </source>
</evidence>
<dbReference type="SMART" id="SM00312">
    <property type="entry name" value="PX"/>
    <property type="match status" value="1"/>
</dbReference>
<dbReference type="GO" id="GO:0005774">
    <property type="term" value="C:vacuolar membrane"/>
    <property type="evidence" value="ECO:0007669"/>
    <property type="project" value="UniProtKB-SubCell"/>
</dbReference>
<dbReference type="Gene3D" id="3.30.1520.10">
    <property type="entry name" value="Phox-like domain"/>
    <property type="match status" value="1"/>
</dbReference>
<evidence type="ECO:0000256" key="2">
    <source>
        <dbReference type="ARBA" id="ARBA00004177"/>
    </source>
</evidence>
<dbReference type="GO" id="GO:0010008">
    <property type="term" value="C:endosome membrane"/>
    <property type="evidence" value="ECO:0007669"/>
    <property type="project" value="UniProtKB-SubCell"/>
</dbReference>
<feature type="compositionally biased region" description="Low complexity" evidence="10">
    <location>
        <begin position="18"/>
        <end position="46"/>
    </location>
</feature>
<dbReference type="EMBL" id="KZ825472">
    <property type="protein sequence ID" value="PYI35046.1"/>
    <property type="molecule type" value="Genomic_DNA"/>
</dbReference>
<comment type="similarity">
    <text evidence="3">Belongs to the YPT35 family.</text>
</comment>
<dbReference type="GO" id="GO:0032266">
    <property type="term" value="F:phosphatidylinositol-3-phosphate binding"/>
    <property type="evidence" value="ECO:0007669"/>
    <property type="project" value="InterPro"/>
</dbReference>
<evidence type="ECO:0000256" key="6">
    <source>
        <dbReference type="ARBA" id="ARBA00023136"/>
    </source>
</evidence>
<evidence type="ECO:0000256" key="8">
    <source>
        <dbReference type="ARBA" id="ARBA00033774"/>
    </source>
</evidence>
<dbReference type="SUPFAM" id="SSF64268">
    <property type="entry name" value="PX domain"/>
    <property type="match status" value="1"/>
</dbReference>
<keyword evidence="13" id="KW-1185">Reference proteome</keyword>
<evidence type="ECO:0000256" key="10">
    <source>
        <dbReference type="SAM" id="MobiDB-lite"/>
    </source>
</evidence>
<feature type="domain" description="PX" evidence="11">
    <location>
        <begin position="113"/>
        <end position="246"/>
    </location>
</feature>
<dbReference type="Pfam" id="PF00787">
    <property type="entry name" value="PX"/>
    <property type="match status" value="1"/>
</dbReference>
<comment type="function">
    <text evidence="7">Recruits the lipid transfer protein VPS13 to endosomal and vacuolar membranes.</text>
</comment>
<dbReference type="PROSITE" id="PS50195">
    <property type="entry name" value="PX"/>
    <property type="match status" value="1"/>
</dbReference>
<evidence type="ECO:0000256" key="5">
    <source>
        <dbReference type="ARBA" id="ARBA00022753"/>
    </source>
</evidence>
<proteinExistence type="inferred from homology"/>
<accession>A0A2V5JFT2</accession>
<sequence>MEPANEDTGLVPSPHPNSPSTEPSATSSTDNTIPNTNTSPSNPPINGDDTTFLQARDASSNERPISGIVPPYWTHHRAASRISQISLDASPAITLEDHTEDPECETSRGLWAKSVSVDDYVVVQGKTGIGSYVVWNCRVQTLDGGPITVRLRSVFRIVAYSQSCLVLIIPLRYSEFDDLRQRLIVSFPHAKNALPPLPPKSVIFKFRPKFLESRRAGLEYFLNCVLLNPEFSSSPIVKDFLFGRTC</sequence>
<dbReference type="Proteomes" id="UP000248817">
    <property type="component" value="Unassembled WGS sequence"/>
</dbReference>
<dbReference type="CDD" id="cd07280">
    <property type="entry name" value="PX_YPT35"/>
    <property type="match status" value="1"/>
</dbReference>
<keyword evidence="4" id="KW-0926">Vacuole</keyword>
<protein>
    <recommendedName>
        <fullName evidence="8">Endosomal/vacuolar adapter protein YPT35</fullName>
    </recommendedName>
    <alternativeName>
        <fullName evidence="9">PX domain-containing protein YPT35</fullName>
    </alternativeName>
</protein>
<evidence type="ECO:0000256" key="4">
    <source>
        <dbReference type="ARBA" id="ARBA00022554"/>
    </source>
</evidence>
<dbReference type="InterPro" id="IPR036871">
    <property type="entry name" value="PX_dom_sf"/>
</dbReference>
<evidence type="ECO:0000313" key="13">
    <source>
        <dbReference type="Proteomes" id="UP000248817"/>
    </source>
</evidence>
<evidence type="ECO:0000256" key="3">
    <source>
        <dbReference type="ARBA" id="ARBA00007426"/>
    </source>
</evidence>
<dbReference type="InterPro" id="IPR037917">
    <property type="entry name" value="Ypt35_PX"/>
</dbReference>
<evidence type="ECO:0000259" key="11">
    <source>
        <dbReference type="PROSITE" id="PS50195"/>
    </source>
</evidence>
<dbReference type="PANTHER" id="PTHR10555:SF170">
    <property type="entry name" value="FI18122P1"/>
    <property type="match status" value="1"/>
</dbReference>
<dbReference type="PANTHER" id="PTHR10555">
    <property type="entry name" value="SORTING NEXIN"/>
    <property type="match status" value="1"/>
</dbReference>
<gene>
    <name evidence="12" type="ORF">BP00DRAFT_10385</name>
</gene>
<feature type="region of interest" description="Disordered" evidence="10">
    <location>
        <begin position="1"/>
        <end position="51"/>
    </location>
</feature>
<dbReference type="InterPro" id="IPR001683">
    <property type="entry name" value="PX_dom"/>
</dbReference>
<name>A0A2V5JFT2_9EURO</name>
<dbReference type="AlphaFoldDB" id="A0A2V5JFT2"/>
<evidence type="ECO:0000313" key="12">
    <source>
        <dbReference type="EMBL" id="PYI35046.1"/>
    </source>
</evidence>
<organism evidence="12 13">
    <name type="scientific">Aspergillus indologenus CBS 114.80</name>
    <dbReference type="NCBI Taxonomy" id="1450541"/>
    <lineage>
        <taxon>Eukaryota</taxon>
        <taxon>Fungi</taxon>
        <taxon>Dikarya</taxon>
        <taxon>Ascomycota</taxon>
        <taxon>Pezizomycotina</taxon>
        <taxon>Eurotiomycetes</taxon>
        <taxon>Eurotiomycetidae</taxon>
        <taxon>Eurotiales</taxon>
        <taxon>Aspergillaceae</taxon>
        <taxon>Aspergillus</taxon>
        <taxon>Aspergillus subgen. Circumdati</taxon>
    </lineage>
</organism>
<evidence type="ECO:0000256" key="9">
    <source>
        <dbReference type="ARBA" id="ARBA00033785"/>
    </source>
</evidence>